<keyword evidence="1" id="KW-0863">Zinc-finger</keyword>
<evidence type="ECO:0000313" key="4">
    <source>
        <dbReference type="Proteomes" id="UP001164746"/>
    </source>
</evidence>
<evidence type="ECO:0000256" key="1">
    <source>
        <dbReference type="PROSITE-ProRule" id="PRU00024"/>
    </source>
</evidence>
<evidence type="ECO:0000313" key="3">
    <source>
        <dbReference type="EMBL" id="WAR11940.1"/>
    </source>
</evidence>
<keyword evidence="1" id="KW-0862">Zinc</keyword>
<dbReference type="InterPro" id="IPR000315">
    <property type="entry name" value="Znf_B-box"/>
</dbReference>
<feature type="domain" description="B box-type" evidence="2">
    <location>
        <begin position="28"/>
        <end position="68"/>
    </location>
</feature>
<dbReference type="Gene3D" id="3.30.160.60">
    <property type="entry name" value="Classic Zinc Finger"/>
    <property type="match status" value="1"/>
</dbReference>
<feature type="non-terminal residue" evidence="3">
    <location>
        <position position="1"/>
    </location>
</feature>
<dbReference type="InterPro" id="IPR047153">
    <property type="entry name" value="TRIM45/56/19-like"/>
</dbReference>
<dbReference type="PROSITE" id="PS50119">
    <property type="entry name" value="ZF_BBOX"/>
    <property type="match status" value="1"/>
</dbReference>
<gene>
    <name evidence="3" type="ORF">MAR_026120</name>
</gene>
<keyword evidence="4" id="KW-1185">Reference proteome</keyword>
<dbReference type="PANTHER" id="PTHR25462:SF229">
    <property type="entry name" value="TRANSCRIPTION INTERMEDIARY FACTOR 1-BETA"/>
    <property type="match status" value="1"/>
</dbReference>
<proteinExistence type="predicted"/>
<reference evidence="3" key="1">
    <citation type="submission" date="2022-11" db="EMBL/GenBank/DDBJ databases">
        <title>Centuries of genome instability and evolution in soft-shell clam transmissible cancer (bioRxiv).</title>
        <authorList>
            <person name="Hart S.F.M."/>
            <person name="Yonemitsu M.A."/>
            <person name="Giersch R.M."/>
            <person name="Beal B.F."/>
            <person name="Arriagada G."/>
            <person name="Davis B.W."/>
            <person name="Ostrander E.A."/>
            <person name="Goff S.P."/>
            <person name="Metzger M.J."/>
        </authorList>
    </citation>
    <scope>NUCLEOTIDE SEQUENCE</scope>
    <source>
        <strain evidence="3">MELC-2E11</strain>
        <tissue evidence="3">Siphon/mantle</tissue>
    </source>
</reference>
<dbReference type="PANTHER" id="PTHR25462">
    <property type="entry name" value="BONUS, ISOFORM C-RELATED"/>
    <property type="match status" value="1"/>
</dbReference>
<protein>
    <submittedName>
        <fullName evidence="3">TRI33-like protein</fullName>
    </submittedName>
</protein>
<dbReference type="Proteomes" id="UP001164746">
    <property type="component" value="Chromosome 8"/>
</dbReference>
<accession>A0ABY7EQ08</accession>
<dbReference type="Pfam" id="PF00643">
    <property type="entry name" value="zf-B_box"/>
    <property type="match status" value="1"/>
</dbReference>
<sequence>MASKLTGSLKDSMSMASDLIHDFVCSPCQEDKLNTEAKYFCRDCSKYYCDQCLTFHSKIMKQHAVLGYEDVDKWGGRGDTLISCDLHSSKVIELLCEDHAEMCCQFCVTLNHRMCRSINLISDLAKDIHKMADFKQLPSKVANVTTSLNQIREVRKKNQGSLKTSGKSMLTKIKDLRTSLNKLLDEMEKKTVEQMDSVLANMDDTLQKDIDSCTSIHDQ</sequence>
<dbReference type="EMBL" id="CP111019">
    <property type="protein sequence ID" value="WAR11940.1"/>
    <property type="molecule type" value="Genomic_DNA"/>
</dbReference>
<evidence type="ECO:0000259" key="2">
    <source>
        <dbReference type="PROSITE" id="PS50119"/>
    </source>
</evidence>
<keyword evidence="1" id="KW-0479">Metal-binding</keyword>
<organism evidence="3 4">
    <name type="scientific">Mya arenaria</name>
    <name type="common">Soft-shell clam</name>
    <dbReference type="NCBI Taxonomy" id="6604"/>
    <lineage>
        <taxon>Eukaryota</taxon>
        <taxon>Metazoa</taxon>
        <taxon>Spiralia</taxon>
        <taxon>Lophotrochozoa</taxon>
        <taxon>Mollusca</taxon>
        <taxon>Bivalvia</taxon>
        <taxon>Autobranchia</taxon>
        <taxon>Heteroconchia</taxon>
        <taxon>Euheterodonta</taxon>
        <taxon>Imparidentia</taxon>
        <taxon>Neoheterodontei</taxon>
        <taxon>Myida</taxon>
        <taxon>Myoidea</taxon>
        <taxon>Myidae</taxon>
        <taxon>Mya</taxon>
    </lineage>
</organism>
<name>A0ABY7EQ08_MYAAR</name>